<organism evidence="1 2">
    <name type="scientific">Candidatus Brevifilum fermentans</name>
    <dbReference type="NCBI Taxonomy" id="1986204"/>
    <lineage>
        <taxon>Bacteria</taxon>
        <taxon>Bacillati</taxon>
        <taxon>Chloroflexota</taxon>
        <taxon>Anaerolineae</taxon>
        <taxon>Anaerolineales</taxon>
        <taxon>Anaerolineaceae</taxon>
        <taxon>Candidatus Brevifilum</taxon>
    </lineage>
</organism>
<dbReference type="RefSeq" id="WP_087861561.1">
    <property type="nucleotide sequence ID" value="NZ_LT859958.1"/>
</dbReference>
<keyword evidence="2" id="KW-1185">Reference proteome</keyword>
<dbReference type="KEGG" id="abat:CFX1CAM_0567"/>
<reference evidence="2" key="1">
    <citation type="submission" date="2017-05" db="EMBL/GenBank/DDBJ databases">
        <authorList>
            <person name="Kirkegaard R."/>
            <person name="Mcilroy J S."/>
        </authorList>
    </citation>
    <scope>NUCLEOTIDE SEQUENCE [LARGE SCALE GENOMIC DNA]</scope>
</reference>
<name>A0A1Y6K1U7_9CHLR</name>
<sequence length="167" mass="17940">MGYTHLTDISIPISPLAYIKSAGTWTPTFDSNIVYDTRTAAAASFKLFIPVPLLGSSTLTQGSKLVKIDYNYSITTAACTAFTVKLVKQKLNPTGGFTASLVPTTLDSNHDTAAKCYAADDHHLTCFVTTPVFPAANEVYHLCIEVTAAATSVYNNMGAIAYFTLRL</sequence>
<evidence type="ECO:0000313" key="1">
    <source>
        <dbReference type="EMBL" id="SMX53633.1"/>
    </source>
</evidence>
<evidence type="ECO:0000313" key="2">
    <source>
        <dbReference type="Proteomes" id="UP000195514"/>
    </source>
</evidence>
<dbReference type="AlphaFoldDB" id="A0A1Y6K1U7"/>
<accession>A0A1Y6K1U7</accession>
<gene>
    <name evidence="1" type="ORF">CFX1CAM_0567</name>
</gene>
<dbReference type="Proteomes" id="UP000195514">
    <property type="component" value="Chromosome I"/>
</dbReference>
<proteinExistence type="predicted"/>
<protein>
    <submittedName>
        <fullName evidence="1">Uncharacterized protein</fullName>
    </submittedName>
</protein>
<dbReference type="EMBL" id="LT859958">
    <property type="protein sequence ID" value="SMX53633.1"/>
    <property type="molecule type" value="Genomic_DNA"/>
</dbReference>